<name>A0A8R7R4W8_TRIUA</name>
<reference evidence="1" key="2">
    <citation type="submission" date="2018-03" db="EMBL/GenBank/DDBJ databases">
        <title>The Triticum urartu genome reveals the dynamic nature of wheat genome evolution.</title>
        <authorList>
            <person name="Ling H."/>
            <person name="Ma B."/>
            <person name="Shi X."/>
            <person name="Liu H."/>
            <person name="Dong L."/>
            <person name="Sun H."/>
            <person name="Cao Y."/>
            <person name="Gao Q."/>
            <person name="Zheng S."/>
            <person name="Li Y."/>
            <person name="Yu Y."/>
            <person name="Du H."/>
            <person name="Qi M."/>
            <person name="Li Y."/>
            <person name="Yu H."/>
            <person name="Cui Y."/>
            <person name="Wang N."/>
            <person name="Chen C."/>
            <person name="Wu H."/>
            <person name="Zhao Y."/>
            <person name="Zhang J."/>
            <person name="Li Y."/>
            <person name="Zhou W."/>
            <person name="Zhang B."/>
            <person name="Hu W."/>
            <person name="Eijk M."/>
            <person name="Tang J."/>
            <person name="Witsenboer H."/>
            <person name="Zhao S."/>
            <person name="Li Z."/>
            <person name="Zhang A."/>
            <person name="Wang D."/>
            <person name="Liang C."/>
        </authorList>
    </citation>
    <scope>NUCLEOTIDE SEQUENCE [LARGE SCALE GENOMIC DNA]</scope>
    <source>
        <strain evidence="1">cv. G1812</strain>
    </source>
</reference>
<accession>A0A8R7R4W8</accession>
<reference evidence="1" key="3">
    <citation type="submission" date="2022-06" db="UniProtKB">
        <authorList>
            <consortium name="EnsemblPlants"/>
        </authorList>
    </citation>
    <scope>IDENTIFICATION</scope>
</reference>
<reference evidence="2" key="1">
    <citation type="journal article" date="2013" name="Nature">
        <title>Draft genome of the wheat A-genome progenitor Triticum urartu.</title>
        <authorList>
            <person name="Ling H.Q."/>
            <person name="Zhao S."/>
            <person name="Liu D."/>
            <person name="Wang J."/>
            <person name="Sun H."/>
            <person name="Zhang C."/>
            <person name="Fan H."/>
            <person name="Li D."/>
            <person name="Dong L."/>
            <person name="Tao Y."/>
            <person name="Gao C."/>
            <person name="Wu H."/>
            <person name="Li Y."/>
            <person name="Cui Y."/>
            <person name="Guo X."/>
            <person name="Zheng S."/>
            <person name="Wang B."/>
            <person name="Yu K."/>
            <person name="Liang Q."/>
            <person name="Yang W."/>
            <person name="Lou X."/>
            <person name="Chen J."/>
            <person name="Feng M."/>
            <person name="Jian J."/>
            <person name="Zhang X."/>
            <person name="Luo G."/>
            <person name="Jiang Y."/>
            <person name="Liu J."/>
            <person name="Wang Z."/>
            <person name="Sha Y."/>
            <person name="Zhang B."/>
            <person name="Wu H."/>
            <person name="Tang D."/>
            <person name="Shen Q."/>
            <person name="Xue P."/>
            <person name="Zou S."/>
            <person name="Wang X."/>
            <person name="Liu X."/>
            <person name="Wang F."/>
            <person name="Yang Y."/>
            <person name="An X."/>
            <person name="Dong Z."/>
            <person name="Zhang K."/>
            <person name="Zhang X."/>
            <person name="Luo M.C."/>
            <person name="Dvorak J."/>
            <person name="Tong Y."/>
            <person name="Wang J."/>
            <person name="Yang H."/>
            <person name="Li Z."/>
            <person name="Wang D."/>
            <person name="Zhang A."/>
            <person name="Wang J."/>
        </authorList>
    </citation>
    <scope>NUCLEOTIDE SEQUENCE</scope>
    <source>
        <strain evidence="2">cv. G1812</strain>
    </source>
</reference>
<dbReference type="AlphaFoldDB" id="A0A8R7R4W8"/>
<dbReference type="Gramene" id="TuG1812G0700003060.01.T01">
    <property type="protein sequence ID" value="TuG1812G0700003060.01.T01.cds385172"/>
    <property type="gene ID" value="TuG1812G0700003060.01"/>
</dbReference>
<sequence>MHVSPSFSGRHRHSTMLLRFPANTPGPSCCSLILAHVSRGRCSPLRAIAAGRLLQDACHAHGDGAVSGELIHPRARRIHDCVLPHIPF</sequence>
<keyword evidence="2" id="KW-1185">Reference proteome</keyword>
<proteinExistence type="predicted"/>
<dbReference type="Proteomes" id="UP000015106">
    <property type="component" value="Chromosome 7"/>
</dbReference>
<dbReference type="EnsemblPlants" id="TuG1812G0700003060.01.T01">
    <property type="protein sequence ID" value="TuG1812G0700003060.01.T01.cds385172"/>
    <property type="gene ID" value="TuG1812G0700003060.01"/>
</dbReference>
<evidence type="ECO:0000313" key="1">
    <source>
        <dbReference type="EnsemblPlants" id="TuG1812G0700003060.01.T01.cds385172"/>
    </source>
</evidence>
<evidence type="ECO:0000313" key="2">
    <source>
        <dbReference type="Proteomes" id="UP000015106"/>
    </source>
</evidence>
<protein>
    <submittedName>
        <fullName evidence="1">Uncharacterized protein</fullName>
    </submittedName>
</protein>
<organism evidence="1 2">
    <name type="scientific">Triticum urartu</name>
    <name type="common">Red wild einkorn</name>
    <name type="synonym">Crithodium urartu</name>
    <dbReference type="NCBI Taxonomy" id="4572"/>
    <lineage>
        <taxon>Eukaryota</taxon>
        <taxon>Viridiplantae</taxon>
        <taxon>Streptophyta</taxon>
        <taxon>Embryophyta</taxon>
        <taxon>Tracheophyta</taxon>
        <taxon>Spermatophyta</taxon>
        <taxon>Magnoliopsida</taxon>
        <taxon>Liliopsida</taxon>
        <taxon>Poales</taxon>
        <taxon>Poaceae</taxon>
        <taxon>BOP clade</taxon>
        <taxon>Pooideae</taxon>
        <taxon>Triticodae</taxon>
        <taxon>Triticeae</taxon>
        <taxon>Triticinae</taxon>
        <taxon>Triticum</taxon>
    </lineage>
</organism>